<feature type="coiled-coil region" evidence="1">
    <location>
        <begin position="120"/>
        <end position="164"/>
    </location>
</feature>
<evidence type="ECO:0000256" key="2">
    <source>
        <dbReference type="SAM" id="Phobius"/>
    </source>
</evidence>
<feature type="transmembrane region" description="Helical" evidence="2">
    <location>
        <begin position="59"/>
        <end position="81"/>
    </location>
</feature>
<evidence type="ECO:0000313" key="3">
    <source>
        <dbReference type="EMBL" id="CAD8408392.1"/>
    </source>
</evidence>
<protein>
    <submittedName>
        <fullName evidence="3">Uncharacterized protein</fullName>
    </submittedName>
</protein>
<feature type="transmembrane region" description="Helical" evidence="2">
    <location>
        <begin position="87"/>
        <end position="105"/>
    </location>
</feature>
<name>A0A7S0BZG4_9STRA</name>
<keyword evidence="2" id="KW-1133">Transmembrane helix</keyword>
<sequence>MFNRISKKPVDVTMNSVVAAGAVASMSMGDVELGGVGKKNSHSQVASEMNESSEDGPNISLMALVVYAVCAFSFVVSWGAILLEREAIVIIAMLFPIVLAPYAAYQRKILSNNDGMRTILNKLRREANNLGTQNDVLHGEVGKVEEEVNNLERFESNLNDIAASQGHDVKLFMNLVKENKETLAGMKESLQGSVMADVMEMVLVADRDEDFQIDPEEVNALILRMKNLDGVDFDEGEFRKVVSTQRLDVNFVILLVKDMMDDSSTSKILKVNPKKIASKRNLL</sequence>
<accession>A0A7S0BZG4</accession>
<keyword evidence="1" id="KW-0175">Coiled coil</keyword>
<dbReference type="AlphaFoldDB" id="A0A7S0BZG4"/>
<dbReference type="EMBL" id="HBEL01009418">
    <property type="protein sequence ID" value="CAD8408392.1"/>
    <property type="molecule type" value="Transcribed_RNA"/>
</dbReference>
<proteinExistence type="predicted"/>
<keyword evidence="2" id="KW-0472">Membrane</keyword>
<organism evidence="3">
    <name type="scientific">Proboscia inermis</name>
    <dbReference type="NCBI Taxonomy" id="420281"/>
    <lineage>
        <taxon>Eukaryota</taxon>
        <taxon>Sar</taxon>
        <taxon>Stramenopiles</taxon>
        <taxon>Ochrophyta</taxon>
        <taxon>Bacillariophyta</taxon>
        <taxon>Coscinodiscophyceae</taxon>
        <taxon>Rhizosoleniophycidae</taxon>
        <taxon>Rhizosoleniales</taxon>
        <taxon>Rhizosoleniaceae</taxon>
        <taxon>Proboscia</taxon>
    </lineage>
</organism>
<reference evidence="3" key="1">
    <citation type="submission" date="2021-01" db="EMBL/GenBank/DDBJ databases">
        <authorList>
            <person name="Corre E."/>
            <person name="Pelletier E."/>
            <person name="Niang G."/>
            <person name="Scheremetjew M."/>
            <person name="Finn R."/>
            <person name="Kale V."/>
            <person name="Holt S."/>
            <person name="Cochrane G."/>
            <person name="Meng A."/>
            <person name="Brown T."/>
            <person name="Cohen L."/>
        </authorList>
    </citation>
    <scope>NUCLEOTIDE SEQUENCE</scope>
    <source>
        <strain evidence="3">CCAP1064/1</strain>
    </source>
</reference>
<evidence type="ECO:0000256" key="1">
    <source>
        <dbReference type="SAM" id="Coils"/>
    </source>
</evidence>
<keyword evidence="2" id="KW-0812">Transmembrane</keyword>
<gene>
    <name evidence="3" type="ORF">PINE0816_LOCUS4512</name>
</gene>